<gene>
    <name evidence="1" type="ORF">H5410_061358</name>
</gene>
<proteinExistence type="predicted"/>
<evidence type="ECO:0000313" key="2">
    <source>
        <dbReference type="Proteomes" id="UP000824120"/>
    </source>
</evidence>
<dbReference type="EMBL" id="JACXVP010000012">
    <property type="protein sequence ID" value="KAG5571592.1"/>
    <property type="molecule type" value="Genomic_DNA"/>
</dbReference>
<reference evidence="1 2" key="1">
    <citation type="submission" date="2020-09" db="EMBL/GenBank/DDBJ databases">
        <title>De no assembly of potato wild relative species, Solanum commersonii.</title>
        <authorList>
            <person name="Cho K."/>
        </authorList>
    </citation>
    <scope>NUCLEOTIDE SEQUENCE [LARGE SCALE GENOMIC DNA]</scope>
    <source>
        <strain evidence="1">LZ3.2</strain>
        <tissue evidence="1">Leaf</tissue>
    </source>
</reference>
<accession>A0A9J5W8X2</accession>
<dbReference type="OrthoDB" id="1272705at2759"/>
<protein>
    <submittedName>
        <fullName evidence="1">Uncharacterized protein</fullName>
    </submittedName>
</protein>
<comment type="caution">
    <text evidence="1">The sequence shown here is derived from an EMBL/GenBank/DDBJ whole genome shotgun (WGS) entry which is preliminary data.</text>
</comment>
<evidence type="ECO:0000313" key="1">
    <source>
        <dbReference type="EMBL" id="KAG5571592.1"/>
    </source>
</evidence>
<dbReference type="Proteomes" id="UP000824120">
    <property type="component" value="Chromosome 12"/>
</dbReference>
<sequence length="229" mass="25644">MSMATNIETTMNQVDTPVDLTTRDLASVEENRTLRHVMTQLWQAWANGQEPPTSIPGFLRSQVSDPHRLKSRYQILSSLQEKLIDHGVVVMTDDQNTSNVTNNPLPAQNNLVGMISDDQEYKLLGKMGKSFRKIGEDMSLKSSEPVASLSVECVNLDTKVLCVLEVSEGIEVRAGMLKLYVSKGFSLTQWDQSCLAKLKEPIFVKPVQQLSVTDSKVVPWNYNKIVVVY</sequence>
<dbReference type="AlphaFoldDB" id="A0A9J5W8X2"/>
<organism evidence="1 2">
    <name type="scientific">Solanum commersonii</name>
    <name type="common">Commerson's wild potato</name>
    <name type="synonym">Commerson's nightshade</name>
    <dbReference type="NCBI Taxonomy" id="4109"/>
    <lineage>
        <taxon>Eukaryota</taxon>
        <taxon>Viridiplantae</taxon>
        <taxon>Streptophyta</taxon>
        <taxon>Embryophyta</taxon>
        <taxon>Tracheophyta</taxon>
        <taxon>Spermatophyta</taxon>
        <taxon>Magnoliopsida</taxon>
        <taxon>eudicotyledons</taxon>
        <taxon>Gunneridae</taxon>
        <taxon>Pentapetalae</taxon>
        <taxon>asterids</taxon>
        <taxon>lamiids</taxon>
        <taxon>Solanales</taxon>
        <taxon>Solanaceae</taxon>
        <taxon>Solanoideae</taxon>
        <taxon>Solaneae</taxon>
        <taxon>Solanum</taxon>
    </lineage>
</organism>
<name>A0A9J5W8X2_SOLCO</name>
<keyword evidence="2" id="KW-1185">Reference proteome</keyword>